<dbReference type="PIRSF" id="PIRSF001097">
    <property type="entry name" value="Agarase"/>
    <property type="match status" value="1"/>
</dbReference>
<sequence length="363" mass="40769">MIYKFTIMKNKTFLVALLATSFQLLSCSKDSPEQPPAVVAPSPTPTPTPTPTPEVTDYKLIAVPADAGTGKKWEFQTDFSDDFDYTYTPSTTKTTFGNGKWTNWYHNAWNGPGLTKWTYENVTIENGILKLITTRVSGETKNYDYSGNTITGKATRLGAVVSNKQVVYPVYIESRIKIANSVNTSGAWMLSPDDTQEIDFMEAWGGKQARNNVSGGRQFSKTIHLSHHVFIRTPFQDYQPGDVSTWFTDSKVGDWSDAYHRYGVFWKSPTELEYYIDGVLVRSTNSLDNVGTKDGMDPKNFTSPTKEAATRTGLSKPMDILFTMEDQNWRAGIGCTPTDEEIKDTDGHTMKIDWIRIFKPVTK</sequence>
<evidence type="ECO:0000256" key="5">
    <source>
        <dbReference type="PIRSR" id="PIRSR001097-50"/>
    </source>
</evidence>
<comment type="similarity">
    <text evidence="1">Belongs to the glycosyl hydrolase 16 family.</text>
</comment>
<evidence type="ECO:0000256" key="3">
    <source>
        <dbReference type="ARBA" id="ARBA00022801"/>
    </source>
</evidence>
<evidence type="ECO:0000256" key="6">
    <source>
        <dbReference type="SAM" id="MobiDB-lite"/>
    </source>
</evidence>
<accession>A0A2S1L8E9</accession>
<dbReference type="EMBL" id="CP020918">
    <property type="protein sequence ID" value="AWG20019.1"/>
    <property type="molecule type" value="Genomic_DNA"/>
</dbReference>
<feature type="chain" id="PRO_5015559152" description="GH16 domain-containing protein" evidence="7">
    <location>
        <begin position="27"/>
        <end position="363"/>
    </location>
</feature>
<organism evidence="9 10">
    <name type="scientific">Flavobacterium faecale</name>
    <dbReference type="NCBI Taxonomy" id="1355330"/>
    <lineage>
        <taxon>Bacteria</taxon>
        <taxon>Pseudomonadati</taxon>
        <taxon>Bacteroidota</taxon>
        <taxon>Flavobacteriia</taxon>
        <taxon>Flavobacteriales</taxon>
        <taxon>Flavobacteriaceae</taxon>
        <taxon>Flavobacterium</taxon>
    </lineage>
</organism>
<feature type="signal peptide" evidence="7">
    <location>
        <begin position="1"/>
        <end position="26"/>
    </location>
</feature>
<dbReference type="InterPro" id="IPR000757">
    <property type="entry name" value="Beta-glucanase-like"/>
</dbReference>
<dbReference type="Proteomes" id="UP000244527">
    <property type="component" value="Chromosome"/>
</dbReference>
<evidence type="ECO:0000313" key="10">
    <source>
        <dbReference type="Proteomes" id="UP000244527"/>
    </source>
</evidence>
<gene>
    <name evidence="9" type="ORF">FFWV33_00015</name>
</gene>
<dbReference type="InterPro" id="IPR016287">
    <property type="entry name" value="Beta_agarase"/>
</dbReference>
<dbReference type="AlphaFoldDB" id="A0A2S1L8E9"/>
<feature type="active site" description="Proton donor" evidence="5">
    <location>
        <position position="202"/>
    </location>
</feature>
<evidence type="ECO:0000256" key="1">
    <source>
        <dbReference type="ARBA" id="ARBA00006865"/>
    </source>
</evidence>
<keyword evidence="10" id="KW-1185">Reference proteome</keyword>
<feature type="domain" description="GH16" evidence="8">
    <location>
        <begin position="56"/>
        <end position="363"/>
    </location>
</feature>
<feature type="compositionally biased region" description="Pro residues" evidence="6">
    <location>
        <begin position="42"/>
        <end position="52"/>
    </location>
</feature>
<dbReference type="Gene3D" id="2.60.120.200">
    <property type="match status" value="1"/>
</dbReference>
<reference evidence="9 10" key="1">
    <citation type="submission" date="2017-04" db="EMBL/GenBank/DDBJ databases">
        <title>Compelte genome sequence of WV33.</title>
        <authorList>
            <person name="Lee P.C."/>
        </authorList>
    </citation>
    <scope>NUCLEOTIDE SEQUENCE [LARGE SCALE GENOMIC DNA]</scope>
    <source>
        <strain evidence="9 10">WV33</strain>
    </source>
</reference>
<name>A0A2S1L8E9_9FLAO</name>
<evidence type="ECO:0000259" key="8">
    <source>
        <dbReference type="PROSITE" id="PS51762"/>
    </source>
</evidence>
<keyword evidence="4" id="KW-0326">Glycosidase</keyword>
<feature type="region of interest" description="Disordered" evidence="6">
    <location>
        <begin position="33"/>
        <end position="54"/>
    </location>
</feature>
<dbReference type="SUPFAM" id="SSF49899">
    <property type="entry name" value="Concanavalin A-like lectins/glucanases"/>
    <property type="match status" value="1"/>
</dbReference>
<evidence type="ECO:0000256" key="7">
    <source>
        <dbReference type="SAM" id="SignalP"/>
    </source>
</evidence>
<proteinExistence type="inferred from homology"/>
<dbReference type="GO" id="GO:0005975">
    <property type="term" value="P:carbohydrate metabolic process"/>
    <property type="evidence" value="ECO:0007669"/>
    <property type="project" value="InterPro"/>
</dbReference>
<evidence type="ECO:0000313" key="9">
    <source>
        <dbReference type="EMBL" id="AWG20019.1"/>
    </source>
</evidence>
<feature type="active site" description="Nucleophile" evidence="5">
    <location>
        <position position="197"/>
    </location>
</feature>
<dbReference type="PROSITE" id="PS51762">
    <property type="entry name" value="GH16_2"/>
    <property type="match status" value="1"/>
</dbReference>
<dbReference type="GO" id="GO:0033916">
    <property type="term" value="F:beta-agarase activity"/>
    <property type="evidence" value="ECO:0007669"/>
    <property type="project" value="InterPro"/>
</dbReference>
<evidence type="ECO:0000256" key="4">
    <source>
        <dbReference type="ARBA" id="ARBA00023295"/>
    </source>
</evidence>
<dbReference type="Pfam" id="PF00722">
    <property type="entry name" value="Glyco_hydro_16"/>
    <property type="match status" value="1"/>
</dbReference>
<dbReference type="KEGG" id="ffa:FFWV33_00015"/>
<evidence type="ECO:0000256" key="2">
    <source>
        <dbReference type="ARBA" id="ARBA00022729"/>
    </source>
</evidence>
<protein>
    <recommendedName>
        <fullName evidence="8">GH16 domain-containing protein</fullName>
    </recommendedName>
</protein>
<keyword evidence="2 7" id="KW-0732">Signal</keyword>
<keyword evidence="3" id="KW-0378">Hydrolase</keyword>
<dbReference type="InterPro" id="IPR013320">
    <property type="entry name" value="ConA-like_dom_sf"/>
</dbReference>